<dbReference type="InterPro" id="IPR001611">
    <property type="entry name" value="Leu-rich_rpt"/>
</dbReference>
<accession>I1PJY5</accession>
<dbReference type="SUPFAM" id="SSF56112">
    <property type="entry name" value="Protein kinase-like (PK-like)"/>
    <property type="match status" value="1"/>
</dbReference>
<dbReference type="EnsemblPlants" id="ORGLA04G0050400.1">
    <property type="protein sequence ID" value="ORGLA04G0050400.1"/>
    <property type="gene ID" value="ORGLA04G0050400"/>
</dbReference>
<keyword evidence="7 17" id="KW-0812">Transmembrane</keyword>
<feature type="transmembrane region" description="Helical" evidence="17">
    <location>
        <begin position="389"/>
        <end position="414"/>
    </location>
</feature>
<dbReference type="Pfam" id="PF00560">
    <property type="entry name" value="LRR_1"/>
    <property type="match status" value="3"/>
</dbReference>
<dbReference type="Gramene" id="ORGLA04G0050400.1">
    <property type="protein sequence ID" value="ORGLA04G0050400.1"/>
    <property type="gene ID" value="ORGLA04G0050400"/>
</dbReference>
<keyword evidence="4" id="KW-0597">Phosphoprotein</keyword>
<evidence type="ECO:0000313" key="19">
    <source>
        <dbReference type="EnsemblPlants" id="ORGLA04G0050400.1"/>
    </source>
</evidence>
<dbReference type="PROSITE" id="PS00108">
    <property type="entry name" value="PROTEIN_KINASE_ST"/>
    <property type="match status" value="1"/>
</dbReference>
<dbReference type="GO" id="GO:0004674">
    <property type="term" value="F:protein serine/threonine kinase activity"/>
    <property type="evidence" value="ECO:0007669"/>
    <property type="project" value="UniProtKB-KW"/>
</dbReference>
<dbReference type="OMA" id="FIRHSVW"/>
<reference evidence="19" key="1">
    <citation type="submission" date="2015-06" db="UniProtKB">
        <authorList>
            <consortium name="EnsemblPlants"/>
        </authorList>
    </citation>
    <scope>IDENTIFICATION</scope>
</reference>
<dbReference type="AlphaFoldDB" id="I1PJY5"/>
<dbReference type="InterPro" id="IPR032675">
    <property type="entry name" value="LRR_dom_sf"/>
</dbReference>
<dbReference type="Gene3D" id="3.80.10.10">
    <property type="entry name" value="Ribonuclease Inhibitor"/>
    <property type="match status" value="1"/>
</dbReference>
<dbReference type="InterPro" id="IPR011009">
    <property type="entry name" value="Kinase-like_dom_sf"/>
</dbReference>
<evidence type="ECO:0000256" key="7">
    <source>
        <dbReference type="ARBA" id="ARBA00022692"/>
    </source>
</evidence>
<evidence type="ECO:0000256" key="15">
    <source>
        <dbReference type="ARBA" id="ARBA00023170"/>
    </source>
</evidence>
<evidence type="ECO:0000259" key="18">
    <source>
        <dbReference type="PROSITE" id="PS50011"/>
    </source>
</evidence>
<dbReference type="Gene3D" id="1.10.510.10">
    <property type="entry name" value="Transferase(Phosphotransferase) domain 1"/>
    <property type="match status" value="1"/>
</dbReference>
<keyword evidence="11" id="KW-0418">Kinase</keyword>
<dbReference type="Pfam" id="PF11721">
    <property type="entry name" value="Malectin"/>
    <property type="match status" value="1"/>
</dbReference>
<dbReference type="GO" id="GO:0005524">
    <property type="term" value="F:ATP binding"/>
    <property type="evidence" value="ECO:0007669"/>
    <property type="project" value="UniProtKB-KW"/>
</dbReference>
<keyword evidence="8" id="KW-0732">Signal</keyword>
<dbReference type="SMART" id="SM00220">
    <property type="entry name" value="S_TKc"/>
    <property type="match status" value="1"/>
</dbReference>
<dbReference type="eggNOG" id="ENOG502QUW9">
    <property type="taxonomic scope" value="Eukaryota"/>
</dbReference>
<evidence type="ECO:0000313" key="20">
    <source>
        <dbReference type="Proteomes" id="UP000007306"/>
    </source>
</evidence>
<sequence>DWSHIELIAFQGNSFEGPIPESLSNLTKLTTLRIGDIVNGISPLALISNLTSLNTLILRNCKIYGDLGAVDFSMFEKLSLLDLSFNNITGEVSQSILNLGNLQFLFLGNNSLTGRLPDGISSSLKAIDFSYNQLTGSIPSWASQNNLQLNLVANNFLLGSTSNSTLPWGLNCLQQDTPCFRGSPKYYSFAVDCGSNTSTRGSDNTIYEADPANLGAATYYVTGQTRWGVSSVGHYFRATDAKNIIYSSQNFNNVVDSKLFETGRVSPSSLRYYGLGLENGNYTVLLRFAEIAFPDSQTWLSLGKRVFDIYIQGALKEKDFDIRKTAGGKSFSVVNRSFMVTVSKNFLEIHLFWVGKGGGIYGPLISALSVTPNFTPTVRNGIPKSESKVGIIAGISIGAIVLVLAALFGVFTLLKKRRALAYQKEELYCLVGQPDVFNYAELKLATDNFSSQNILGEGGFGPVYKQYFVHAQNIHVTNLAGKTPLLVYEYLENGSLDQAIFGDSSLNLDWVTRFEIILGIARGLTYLHEESSVRIVHRDIKASNVLLDTNLTPKISDFGLAKLYDEKQTHVSTRIAGTLGYLAPEYAMRGHLSEKADVFAFGVVMLEIVAGRPNTNNSLEENKIYLLEWAWGMYDKDQPLKIVDPTIKDFDKDEAFRVINVALLCTQGSPHQRPPMSRVVAMLTRDVDAPKVVTKPSYITEWQLRGGGNNVNTSNSYAGSSYQT</sequence>
<evidence type="ECO:0000256" key="4">
    <source>
        <dbReference type="ARBA" id="ARBA00022553"/>
    </source>
</evidence>
<evidence type="ECO:0000256" key="3">
    <source>
        <dbReference type="ARBA" id="ARBA00022527"/>
    </source>
</evidence>
<name>I1PJY5_ORYGL</name>
<dbReference type="EC" id="2.7.11.1" evidence="2"/>
<dbReference type="InterPro" id="IPR000719">
    <property type="entry name" value="Prot_kinase_dom"/>
</dbReference>
<dbReference type="FunFam" id="3.80.10.10:FF:000298">
    <property type="entry name" value="Putative LRR receptor-like serine/threonine-protein kinase"/>
    <property type="match status" value="1"/>
</dbReference>
<feature type="domain" description="Protein kinase" evidence="18">
    <location>
        <begin position="320"/>
        <end position="692"/>
    </location>
</feature>
<keyword evidence="16" id="KW-0325">Glycoprotein</keyword>
<reference evidence="19 20" key="2">
    <citation type="submission" date="2018-04" db="EMBL/GenBank/DDBJ databases">
        <title>OglaRS2 (Oryza glaberrima Reference Sequence Version 2).</title>
        <authorList>
            <person name="Zhang J."/>
            <person name="Kudrna D."/>
            <person name="Lee S."/>
            <person name="Talag J."/>
            <person name="Rajasekar S."/>
            <person name="Wing R.A."/>
        </authorList>
    </citation>
    <scope>NUCLEOTIDE SEQUENCE [LARGE SCALE GENOMIC DNA]</scope>
    <source>
        <strain evidence="19 20">cv. IRGC 96717</strain>
    </source>
</reference>
<dbReference type="FunFam" id="1.10.510.10:FF:000044">
    <property type="entry name" value="Putative LRR receptor-like serine/threonine-protein kinase"/>
    <property type="match status" value="1"/>
</dbReference>
<dbReference type="Gene3D" id="3.30.200.20">
    <property type="entry name" value="Phosphorylase Kinase, domain 1"/>
    <property type="match status" value="1"/>
</dbReference>
<keyword evidence="3" id="KW-0723">Serine/threonine-protein kinase</keyword>
<evidence type="ECO:0000256" key="2">
    <source>
        <dbReference type="ARBA" id="ARBA00012513"/>
    </source>
</evidence>
<evidence type="ECO:0000256" key="13">
    <source>
        <dbReference type="ARBA" id="ARBA00022989"/>
    </source>
</evidence>
<keyword evidence="12" id="KW-0067">ATP-binding</keyword>
<evidence type="ECO:0000256" key="14">
    <source>
        <dbReference type="ARBA" id="ARBA00023136"/>
    </source>
</evidence>
<keyword evidence="20" id="KW-1185">Reference proteome</keyword>
<keyword evidence="9" id="KW-0677">Repeat</keyword>
<keyword evidence="10" id="KW-0547">Nucleotide-binding</keyword>
<evidence type="ECO:0000256" key="1">
    <source>
        <dbReference type="ARBA" id="ARBA00004167"/>
    </source>
</evidence>
<keyword evidence="13 17" id="KW-1133">Transmembrane helix</keyword>
<evidence type="ECO:0000256" key="9">
    <source>
        <dbReference type="ARBA" id="ARBA00022737"/>
    </source>
</evidence>
<evidence type="ECO:0000256" key="8">
    <source>
        <dbReference type="ARBA" id="ARBA00022729"/>
    </source>
</evidence>
<keyword evidence="14 17" id="KW-0472">Membrane</keyword>
<dbReference type="InterPro" id="IPR008271">
    <property type="entry name" value="Ser/Thr_kinase_AS"/>
</dbReference>
<evidence type="ECO:0000256" key="10">
    <source>
        <dbReference type="ARBA" id="ARBA00022741"/>
    </source>
</evidence>
<dbReference type="Gene3D" id="2.60.120.430">
    <property type="entry name" value="Galactose-binding lectin"/>
    <property type="match status" value="1"/>
</dbReference>
<comment type="subcellular location">
    <subcellularLocation>
        <location evidence="1">Membrane</location>
        <topology evidence="1">Single-pass membrane protein</topology>
    </subcellularLocation>
</comment>
<dbReference type="GO" id="GO:0005886">
    <property type="term" value="C:plasma membrane"/>
    <property type="evidence" value="ECO:0007669"/>
    <property type="project" value="TreeGrafter"/>
</dbReference>
<dbReference type="PANTHER" id="PTHR48006:SF97">
    <property type="entry name" value="OS04G0291900 PROTEIN"/>
    <property type="match status" value="1"/>
</dbReference>
<protein>
    <recommendedName>
        <fullName evidence="2">non-specific serine/threonine protein kinase</fullName>
        <ecNumber evidence="2">2.7.11.1</ecNumber>
    </recommendedName>
</protein>
<dbReference type="InterPro" id="IPR051824">
    <property type="entry name" value="LRR_Rcpt-Like_S/T_Kinase"/>
</dbReference>
<evidence type="ECO:0000256" key="6">
    <source>
        <dbReference type="ARBA" id="ARBA00022679"/>
    </source>
</evidence>
<dbReference type="HOGENOM" id="CLU_000288_114_1_1"/>
<keyword evidence="6" id="KW-0808">Transferase</keyword>
<dbReference type="STRING" id="4538.I1PJY5"/>
<dbReference type="InterPro" id="IPR021720">
    <property type="entry name" value="Malectin_dom"/>
</dbReference>
<dbReference type="Pfam" id="PF07714">
    <property type="entry name" value="PK_Tyr_Ser-Thr"/>
    <property type="match status" value="1"/>
</dbReference>
<dbReference type="PANTHER" id="PTHR48006">
    <property type="entry name" value="LEUCINE-RICH REPEAT-CONTAINING PROTEIN DDB_G0281931-RELATED"/>
    <property type="match status" value="1"/>
</dbReference>
<proteinExistence type="predicted"/>
<evidence type="ECO:0000256" key="16">
    <source>
        <dbReference type="ARBA" id="ARBA00023180"/>
    </source>
</evidence>
<evidence type="ECO:0000256" key="12">
    <source>
        <dbReference type="ARBA" id="ARBA00022840"/>
    </source>
</evidence>
<dbReference type="Proteomes" id="UP000007306">
    <property type="component" value="Chromosome 4"/>
</dbReference>
<keyword evidence="15" id="KW-0675">Receptor</keyword>
<organism evidence="19 20">
    <name type="scientific">Oryza glaberrima</name>
    <name type="common">African rice</name>
    <dbReference type="NCBI Taxonomy" id="4538"/>
    <lineage>
        <taxon>Eukaryota</taxon>
        <taxon>Viridiplantae</taxon>
        <taxon>Streptophyta</taxon>
        <taxon>Embryophyta</taxon>
        <taxon>Tracheophyta</taxon>
        <taxon>Spermatophyta</taxon>
        <taxon>Magnoliopsida</taxon>
        <taxon>Liliopsida</taxon>
        <taxon>Poales</taxon>
        <taxon>Poaceae</taxon>
        <taxon>BOP clade</taxon>
        <taxon>Oryzoideae</taxon>
        <taxon>Oryzeae</taxon>
        <taxon>Oryzinae</taxon>
        <taxon>Oryza</taxon>
    </lineage>
</organism>
<keyword evidence="5" id="KW-0433">Leucine-rich repeat</keyword>
<evidence type="ECO:0000256" key="17">
    <source>
        <dbReference type="SAM" id="Phobius"/>
    </source>
</evidence>
<dbReference type="SUPFAM" id="SSF52058">
    <property type="entry name" value="L domain-like"/>
    <property type="match status" value="1"/>
</dbReference>
<dbReference type="InterPro" id="IPR001245">
    <property type="entry name" value="Ser-Thr/Tyr_kinase_cat_dom"/>
</dbReference>
<evidence type="ECO:0000256" key="5">
    <source>
        <dbReference type="ARBA" id="ARBA00022614"/>
    </source>
</evidence>
<dbReference type="PROSITE" id="PS50011">
    <property type="entry name" value="PROTEIN_KINASE_DOM"/>
    <property type="match status" value="1"/>
</dbReference>
<evidence type="ECO:0000256" key="11">
    <source>
        <dbReference type="ARBA" id="ARBA00022777"/>
    </source>
</evidence>
<dbReference type="FunFam" id="2.60.120.430:FF:000002">
    <property type="entry name" value="Leucine-rich repeat receptor-like protein kinase"/>
    <property type="match status" value="1"/>
</dbReference>